<dbReference type="PROSITE" id="PS50048">
    <property type="entry name" value="ZN2_CY6_FUNGAL_2"/>
    <property type="match status" value="1"/>
</dbReference>
<keyword evidence="3" id="KW-0805">Transcription regulation</keyword>
<dbReference type="SUPFAM" id="SSF57701">
    <property type="entry name" value="Zn2/Cys6 DNA-binding domain"/>
    <property type="match status" value="1"/>
</dbReference>
<dbReference type="GO" id="GO:0001228">
    <property type="term" value="F:DNA-binding transcription activator activity, RNA polymerase II-specific"/>
    <property type="evidence" value="ECO:0007669"/>
    <property type="project" value="TreeGrafter"/>
</dbReference>
<reference evidence="9" key="1">
    <citation type="journal article" date="2020" name="Stud. Mycol.">
        <title>101 Dothideomycetes genomes: a test case for predicting lifestyles and emergence of pathogens.</title>
        <authorList>
            <person name="Haridas S."/>
            <person name="Albert R."/>
            <person name="Binder M."/>
            <person name="Bloem J."/>
            <person name="Labutti K."/>
            <person name="Salamov A."/>
            <person name="Andreopoulos B."/>
            <person name="Baker S."/>
            <person name="Barry K."/>
            <person name="Bills G."/>
            <person name="Bluhm B."/>
            <person name="Cannon C."/>
            <person name="Castanera R."/>
            <person name="Culley D."/>
            <person name="Daum C."/>
            <person name="Ezra D."/>
            <person name="Gonzalez J."/>
            <person name="Henrissat B."/>
            <person name="Kuo A."/>
            <person name="Liang C."/>
            <person name="Lipzen A."/>
            <person name="Lutzoni F."/>
            <person name="Magnuson J."/>
            <person name="Mondo S."/>
            <person name="Nolan M."/>
            <person name="Ohm R."/>
            <person name="Pangilinan J."/>
            <person name="Park H.-J."/>
            <person name="Ramirez L."/>
            <person name="Alfaro M."/>
            <person name="Sun H."/>
            <person name="Tritt A."/>
            <person name="Yoshinaga Y."/>
            <person name="Zwiers L.-H."/>
            <person name="Turgeon B."/>
            <person name="Goodwin S."/>
            <person name="Spatafora J."/>
            <person name="Crous P."/>
            <person name="Grigoriev I."/>
        </authorList>
    </citation>
    <scope>NUCLEOTIDE SEQUENCE</scope>
    <source>
        <strain evidence="9">CBS 175.79</strain>
    </source>
</reference>
<dbReference type="SMART" id="SM00066">
    <property type="entry name" value="GAL4"/>
    <property type="match status" value="1"/>
</dbReference>
<evidence type="ECO:0000256" key="4">
    <source>
        <dbReference type="ARBA" id="ARBA00023125"/>
    </source>
</evidence>
<dbReference type="GeneID" id="54282119"/>
<feature type="domain" description="Zn(2)-C6 fungal-type" evidence="8">
    <location>
        <begin position="35"/>
        <end position="65"/>
    </location>
</feature>
<dbReference type="InterPro" id="IPR036864">
    <property type="entry name" value="Zn2-C6_fun-type_DNA-bd_sf"/>
</dbReference>
<evidence type="ECO:0000256" key="7">
    <source>
        <dbReference type="SAM" id="MobiDB-lite"/>
    </source>
</evidence>
<keyword evidence="10" id="KW-1185">Reference proteome</keyword>
<proteinExistence type="predicted"/>
<feature type="region of interest" description="Disordered" evidence="7">
    <location>
        <begin position="1"/>
        <end position="32"/>
    </location>
</feature>
<dbReference type="PROSITE" id="PS00463">
    <property type="entry name" value="ZN2_CY6_FUNGAL_1"/>
    <property type="match status" value="1"/>
</dbReference>
<dbReference type="Pfam" id="PF00172">
    <property type="entry name" value="Zn_clus"/>
    <property type="match status" value="1"/>
</dbReference>
<dbReference type="GO" id="GO:0005634">
    <property type="term" value="C:nucleus"/>
    <property type="evidence" value="ECO:0007669"/>
    <property type="project" value="TreeGrafter"/>
</dbReference>
<evidence type="ECO:0000256" key="6">
    <source>
        <dbReference type="ARBA" id="ARBA00023242"/>
    </source>
</evidence>
<feature type="compositionally biased region" description="Low complexity" evidence="7">
    <location>
        <begin position="1"/>
        <end position="19"/>
    </location>
</feature>
<dbReference type="OrthoDB" id="4337792at2759"/>
<dbReference type="RefSeq" id="XP_033377495.1">
    <property type="nucleotide sequence ID" value="XM_033524722.1"/>
</dbReference>
<dbReference type="InterPro" id="IPR001138">
    <property type="entry name" value="Zn2Cys6_DnaBD"/>
</dbReference>
<evidence type="ECO:0000313" key="10">
    <source>
        <dbReference type="Proteomes" id="UP000799778"/>
    </source>
</evidence>
<dbReference type="AlphaFoldDB" id="A0A6A5X8B5"/>
<dbReference type="GO" id="GO:0006351">
    <property type="term" value="P:DNA-templated transcription"/>
    <property type="evidence" value="ECO:0007669"/>
    <property type="project" value="InterPro"/>
</dbReference>
<dbReference type="GO" id="GO:0000978">
    <property type="term" value="F:RNA polymerase II cis-regulatory region sequence-specific DNA binding"/>
    <property type="evidence" value="ECO:0007669"/>
    <property type="project" value="TreeGrafter"/>
</dbReference>
<feature type="compositionally biased region" description="Low complexity" evidence="7">
    <location>
        <begin position="696"/>
        <end position="712"/>
    </location>
</feature>
<dbReference type="Gene3D" id="4.10.240.10">
    <property type="entry name" value="Zn(2)-C6 fungal-type DNA-binding domain"/>
    <property type="match status" value="1"/>
</dbReference>
<gene>
    <name evidence="9" type="ORF">BU24DRAFT_380475</name>
</gene>
<dbReference type="CDD" id="cd12148">
    <property type="entry name" value="fungal_TF_MHR"/>
    <property type="match status" value="1"/>
</dbReference>
<keyword evidence="5" id="KW-0804">Transcription</keyword>
<dbReference type="PANTHER" id="PTHR31944">
    <property type="entry name" value="HEME-RESPONSIVE ZINC FINGER TRANSCRIPTION FACTOR HAP1"/>
    <property type="match status" value="1"/>
</dbReference>
<keyword evidence="4" id="KW-0238">DNA-binding</keyword>
<dbReference type="InterPro" id="IPR007219">
    <property type="entry name" value="XnlR_reg_dom"/>
</dbReference>
<dbReference type="CDD" id="cd00067">
    <property type="entry name" value="GAL4"/>
    <property type="match status" value="1"/>
</dbReference>
<dbReference type="GO" id="GO:0008270">
    <property type="term" value="F:zinc ion binding"/>
    <property type="evidence" value="ECO:0007669"/>
    <property type="project" value="InterPro"/>
</dbReference>
<accession>A0A6A5X8B5</accession>
<evidence type="ECO:0000256" key="2">
    <source>
        <dbReference type="ARBA" id="ARBA00022833"/>
    </source>
</evidence>
<evidence type="ECO:0000256" key="1">
    <source>
        <dbReference type="ARBA" id="ARBA00022723"/>
    </source>
</evidence>
<evidence type="ECO:0000259" key="8">
    <source>
        <dbReference type="PROSITE" id="PS50048"/>
    </source>
</evidence>
<keyword evidence="2" id="KW-0862">Zinc</keyword>
<feature type="region of interest" description="Disordered" evidence="7">
    <location>
        <begin position="696"/>
        <end position="716"/>
    </location>
</feature>
<sequence length="730" mass="80520">METQQQQQQQQPLPPIQVQVTDSNRPTKRRRPALSCVECRRRKVKCDRQRPCGPCVRTKSESCTYKTLPPKRGEVSGNREACAGSAGDEGVDMFSGGGGHGVRSFGGLGPRELDGTVNSYTVQDGDGASMLGRGDGGFASQPASSSLPLPADALNMQALADKIRDLEGKLHSLTNSPPPSTTTTTTTAGVKSGERMATAFSSHHPTPVTPNGQFVKSKFFGESHWVNCIEPYEALGKSFTNVNPQSNRTEVNTSSELYYALLECKRLARLIKGARLAVVQPSVSDLPSTLPPKDVCDKLVKGYLRTFESIFRVLHIPTFLEEYEKFWEDRSAAKPSVLMKVILVCAIGVPFYTGEDKGRLRAACTKWIQAAEGWLNGPHGKSRLNLTGVQIHILLLQARQMCCVDGDLIWISAGALLRSAMHLGLHREPTQFPKISAFHVEMRRRLWATILELTVQMSLDIGMPPTLSEDDYDTLPPSNLNDDQMDDTTTELPATHPWTTGICTDTTLQLMLLDSLPLRLRITRRINSIRTQLSYAETLRLGTTLMNICRSNLEHLLSLQAAILTDSSTSRPSPFTIKLIDIFVRRFVLALHRPFFGRAVDEPEYHYSRKICLDTSFMLIAPPSAAPAPAPSSVPSHPRTADEVGNVEEEGRDDYTNHLHHAVGFQKWCLLYSISTIYLEMVNLIHEFQSSPYPPATTSSSILTTSASSPSPTGVPEQIRTLLSHIRASS</sequence>
<dbReference type="Pfam" id="PF04082">
    <property type="entry name" value="Fungal_trans"/>
    <property type="match status" value="1"/>
</dbReference>
<keyword evidence="1" id="KW-0479">Metal-binding</keyword>
<dbReference type="EMBL" id="ML978079">
    <property type="protein sequence ID" value="KAF2009156.1"/>
    <property type="molecule type" value="Genomic_DNA"/>
</dbReference>
<evidence type="ECO:0000256" key="5">
    <source>
        <dbReference type="ARBA" id="ARBA00023163"/>
    </source>
</evidence>
<dbReference type="PANTHER" id="PTHR31944:SF131">
    <property type="entry name" value="HEME-RESPONSIVE ZINC FINGER TRANSCRIPTION FACTOR HAP1"/>
    <property type="match status" value="1"/>
</dbReference>
<name>A0A6A5X8B5_9PLEO</name>
<evidence type="ECO:0000313" key="9">
    <source>
        <dbReference type="EMBL" id="KAF2009156.1"/>
    </source>
</evidence>
<dbReference type="InterPro" id="IPR051430">
    <property type="entry name" value="Fungal_TF_Env_Response"/>
</dbReference>
<keyword evidence="6" id="KW-0539">Nucleus</keyword>
<dbReference type="SMART" id="SM00906">
    <property type="entry name" value="Fungal_trans"/>
    <property type="match status" value="1"/>
</dbReference>
<organism evidence="9 10">
    <name type="scientific">Aaosphaeria arxii CBS 175.79</name>
    <dbReference type="NCBI Taxonomy" id="1450172"/>
    <lineage>
        <taxon>Eukaryota</taxon>
        <taxon>Fungi</taxon>
        <taxon>Dikarya</taxon>
        <taxon>Ascomycota</taxon>
        <taxon>Pezizomycotina</taxon>
        <taxon>Dothideomycetes</taxon>
        <taxon>Pleosporomycetidae</taxon>
        <taxon>Pleosporales</taxon>
        <taxon>Pleosporales incertae sedis</taxon>
        <taxon>Aaosphaeria</taxon>
    </lineage>
</organism>
<protein>
    <recommendedName>
        <fullName evidence="8">Zn(2)-C6 fungal-type domain-containing protein</fullName>
    </recommendedName>
</protein>
<dbReference type="Proteomes" id="UP000799778">
    <property type="component" value="Unassembled WGS sequence"/>
</dbReference>
<evidence type="ECO:0000256" key="3">
    <source>
        <dbReference type="ARBA" id="ARBA00023015"/>
    </source>
</evidence>
<feature type="non-terminal residue" evidence="9">
    <location>
        <position position="730"/>
    </location>
</feature>